<evidence type="ECO:0000313" key="9">
    <source>
        <dbReference type="Proteomes" id="UP000185744"/>
    </source>
</evidence>
<dbReference type="InterPro" id="IPR018393">
    <property type="entry name" value="NADHpl_OxRdtase_5_subgr"/>
</dbReference>
<dbReference type="Gene3D" id="1.20.5.2700">
    <property type="match status" value="1"/>
</dbReference>
<dbReference type="PANTHER" id="PTHR42829">
    <property type="entry name" value="NADH-UBIQUINONE OXIDOREDUCTASE CHAIN 5"/>
    <property type="match status" value="1"/>
</dbReference>
<dbReference type="PANTHER" id="PTHR42829:SF2">
    <property type="entry name" value="NADH-UBIQUINONE OXIDOREDUCTASE CHAIN 5"/>
    <property type="match status" value="1"/>
</dbReference>
<feature type="transmembrane region" description="Helical" evidence="5">
    <location>
        <begin position="116"/>
        <end position="133"/>
    </location>
</feature>
<accession>A0A1Q6DX73</accession>
<evidence type="ECO:0000259" key="6">
    <source>
        <dbReference type="Pfam" id="PF00361"/>
    </source>
</evidence>
<dbReference type="EMBL" id="MSDW01000001">
    <property type="protein sequence ID" value="OKY78965.1"/>
    <property type="molecule type" value="Genomic_DNA"/>
</dbReference>
<dbReference type="AlphaFoldDB" id="A0A1Q6DX73"/>
<evidence type="ECO:0000256" key="4">
    <source>
        <dbReference type="ARBA" id="ARBA00023136"/>
    </source>
</evidence>
<reference evidence="8" key="1">
    <citation type="submission" date="2016-12" db="EMBL/GenBank/DDBJ databases">
        <title>Discovery of methanogenic haloarchaea.</title>
        <authorList>
            <person name="Sorokin D.Y."/>
            <person name="Makarova K.S."/>
            <person name="Abbas B."/>
            <person name="Ferrer M."/>
            <person name="Golyshin P.N."/>
        </authorList>
    </citation>
    <scope>NUCLEOTIDE SEQUENCE [LARGE SCALE GENOMIC DNA]</scope>
    <source>
        <strain evidence="8">HMET1</strain>
    </source>
</reference>
<dbReference type="NCBIfam" id="TIGR01974">
    <property type="entry name" value="NDH_I_L"/>
    <property type="match status" value="1"/>
</dbReference>
<dbReference type="Pfam" id="PF00361">
    <property type="entry name" value="Proton_antipo_M"/>
    <property type="match status" value="1"/>
</dbReference>
<evidence type="ECO:0000256" key="3">
    <source>
        <dbReference type="ARBA" id="ARBA00022989"/>
    </source>
</evidence>
<keyword evidence="3 5" id="KW-1133">Transmembrane helix</keyword>
<keyword evidence="9" id="KW-1185">Reference proteome</keyword>
<evidence type="ECO:0000259" key="7">
    <source>
        <dbReference type="Pfam" id="PF00662"/>
    </source>
</evidence>
<feature type="transmembrane region" description="Helical" evidence="5">
    <location>
        <begin position="77"/>
        <end position="104"/>
    </location>
</feature>
<protein>
    <submittedName>
        <fullName evidence="8">NADH dehydrogenase subunit L</fullName>
    </submittedName>
</protein>
<comment type="subcellular location">
    <subcellularLocation>
        <location evidence="1">Membrane</location>
        <topology evidence="1">Multi-pass membrane protein</topology>
    </subcellularLocation>
</comment>
<feature type="transmembrane region" description="Helical" evidence="5">
    <location>
        <begin position="615"/>
        <end position="634"/>
    </location>
</feature>
<sequence>MVMEYAWLIPVPLFIVFGINILLNKRLKNRTSGYLATGAVAFSFILSTLIFISSLLTGSKFHGSVTWFQLGEHVIKAGYLIDPVSSLMLLVVSLVSFLVFIYSLEFMEDDRSKPRFFGELALFSGSMTGLVLADNFLLMFIFWELVGLCSYLLIGFWMEKSEAASGSKKAFLITRIGDILMLSGIMLMFTQIGSFGFEETFNSFGQLSGDLQTITLLLLFGGAVGKSAQLPLQVWIPDAMVGPTPVSALIHAATMVKAGVYLLARISPLLSSSPLVTSIIAYFGILTALFGAYSALTQKDIKEILAYSTISHIGFMVFAIGVMGYSASLFHLFNHSAFKALLFLAAGVVITETGKHDITKMGNFWKRGKLVPIATLIGCLSLAGIPPLGGWFSKEMILTATMQGGNYILVSLFILASFLSPIYIFRWYSLIFSTNRRKKVGDKSSGYLMVLPIVALATIAGLAGLFNSSFNEWMPWSLHHGSHAILAIGSTLVVLTGFTLAILIYHLKLIDINRIKENTLFEILHKFSFNALYIDDSYTKLGFKAFSFSILASKFDDKYVDGVINAFGAFGRKVSSKSKSFDDIGIDGVVNGVADSIKFSSSLARKIQTGLVRDYSLWILIGTITILIILKISGG</sequence>
<evidence type="ECO:0000256" key="2">
    <source>
        <dbReference type="ARBA" id="ARBA00022692"/>
    </source>
</evidence>
<dbReference type="InParanoid" id="A0A1Q6DX73"/>
<evidence type="ECO:0000256" key="1">
    <source>
        <dbReference type="ARBA" id="ARBA00004141"/>
    </source>
</evidence>
<feature type="transmembrane region" description="Helical" evidence="5">
    <location>
        <begin position="279"/>
        <end position="297"/>
    </location>
</feature>
<dbReference type="GO" id="GO:0015990">
    <property type="term" value="P:electron transport coupled proton transport"/>
    <property type="evidence" value="ECO:0007669"/>
    <property type="project" value="TreeGrafter"/>
</dbReference>
<dbReference type="Proteomes" id="UP000185744">
    <property type="component" value="Unassembled WGS sequence"/>
</dbReference>
<feature type="transmembrane region" description="Helical" evidence="5">
    <location>
        <begin position="486"/>
        <end position="507"/>
    </location>
</feature>
<comment type="caution">
    <text evidence="8">The sequence shown here is derived from an EMBL/GenBank/DDBJ whole genome shotgun (WGS) entry which is preliminary data.</text>
</comment>
<feature type="transmembrane region" description="Helical" evidence="5">
    <location>
        <begin position="332"/>
        <end position="350"/>
    </location>
</feature>
<dbReference type="GO" id="GO:0003954">
    <property type="term" value="F:NADH dehydrogenase activity"/>
    <property type="evidence" value="ECO:0007669"/>
    <property type="project" value="TreeGrafter"/>
</dbReference>
<dbReference type="Pfam" id="PF00662">
    <property type="entry name" value="Proton_antipo_N"/>
    <property type="match status" value="1"/>
</dbReference>
<feature type="domain" description="NADH:quinone oxidoreductase/Mrp antiporter transmembrane" evidence="6">
    <location>
        <begin position="133"/>
        <end position="420"/>
    </location>
</feature>
<feature type="transmembrane region" description="Helical" evidence="5">
    <location>
        <begin position="304"/>
        <end position="326"/>
    </location>
</feature>
<dbReference type="PRINTS" id="PR01434">
    <property type="entry name" value="NADHDHGNASE5"/>
</dbReference>
<feature type="transmembrane region" description="Helical" evidence="5">
    <location>
        <begin position="370"/>
        <end position="392"/>
    </location>
</feature>
<gene>
    <name evidence="8" type="ORF">BTN85_1470</name>
</gene>
<proteinExistence type="predicted"/>
<feature type="domain" description="NADH-Ubiquinone oxidoreductase (complex I) chain 5 N-terminal" evidence="7">
    <location>
        <begin position="67"/>
        <end position="117"/>
    </location>
</feature>
<dbReference type="GO" id="GO:0008137">
    <property type="term" value="F:NADH dehydrogenase (ubiquinone) activity"/>
    <property type="evidence" value="ECO:0007669"/>
    <property type="project" value="InterPro"/>
</dbReference>
<dbReference type="InterPro" id="IPR001516">
    <property type="entry name" value="Proton_antipo_N"/>
</dbReference>
<feature type="transmembrane region" description="Helical" evidence="5">
    <location>
        <begin position="6"/>
        <end position="23"/>
    </location>
</feature>
<keyword evidence="4 5" id="KW-0472">Membrane</keyword>
<evidence type="ECO:0000313" key="8">
    <source>
        <dbReference type="EMBL" id="OKY78965.1"/>
    </source>
</evidence>
<feature type="transmembrane region" description="Helical" evidence="5">
    <location>
        <begin position="35"/>
        <end position="57"/>
    </location>
</feature>
<organism evidence="8 9">
    <name type="scientific">Methanohalarchaeum thermophilum</name>
    <dbReference type="NCBI Taxonomy" id="1903181"/>
    <lineage>
        <taxon>Archaea</taxon>
        <taxon>Methanobacteriati</taxon>
        <taxon>Methanobacteriota</taxon>
        <taxon>Methanonatronarchaeia</taxon>
        <taxon>Methanonatronarchaeales</taxon>
        <taxon>Methanonatronarchaeaceae</taxon>
        <taxon>Candidatus Methanohalarchaeum</taxon>
    </lineage>
</organism>
<feature type="transmembrane region" description="Helical" evidence="5">
    <location>
        <begin position="404"/>
        <end position="425"/>
    </location>
</feature>
<dbReference type="PRINTS" id="PR01435">
    <property type="entry name" value="NPOXDRDTASE5"/>
</dbReference>
<name>A0A1Q6DX73_METT1</name>
<feature type="transmembrane region" description="Helical" evidence="5">
    <location>
        <begin position="139"/>
        <end position="158"/>
    </location>
</feature>
<feature type="transmembrane region" description="Helical" evidence="5">
    <location>
        <begin position="446"/>
        <end position="466"/>
    </location>
</feature>
<feature type="transmembrane region" description="Helical" evidence="5">
    <location>
        <begin position="179"/>
        <end position="197"/>
    </location>
</feature>
<dbReference type="InterPro" id="IPR003945">
    <property type="entry name" value="NU5C-like"/>
</dbReference>
<dbReference type="GO" id="GO:0016020">
    <property type="term" value="C:membrane"/>
    <property type="evidence" value="ECO:0007669"/>
    <property type="project" value="UniProtKB-SubCell"/>
</dbReference>
<dbReference type="InterPro" id="IPR001750">
    <property type="entry name" value="ND/Mrp_TM"/>
</dbReference>
<evidence type="ECO:0000256" key="5">
    <source>
        <dbReference type="SAM" id="Phobius"/>
    </source>
</evidence>
<dbReference type="GO" id="GO:0042773">
    <property type="term" value="P:ATP synthesis coupled electron transport"/>
    <property type="evidence" value="ECO:0007669"/>
    <property type="project" value="InterPro"/>
</dbReference>
<dbReference type="STRING" id="1903181.BTN85_1470"/>
<keyword evidence="2 5" id="KW-0812">Transmembrane</keyword>